<proteinExistence type="predicted"/>
<dbReference type="Gene3D" id="3.40.50.150">
    <property type="entry name" value="Vaccinia Virus protein VP39"/>
    <property type="match status" value="1"/>
</dbReference>
<dbReference type="InterPro" id="IPR029063">
    <property type="entry name" value="SAM-dependent_MTases_sf"/>
</dbReference>
<comment type="catalytic activity">
    <reaction evidence="2">
        <text>4-demethylwyosine(37) in tRNA(Phe) + S-adenosyl-L-methionine = 4-demethyl-7-[(3S)-3-amino-3-carboxypropyl]wyosine(37) in tRNA(Phe) + S-methyl-5'-thioadenosine + H(+)</text>
        <dbReference type="Rhea" id="RHEA:36355"/>
        <dbReference type="Rhea" id="RHEA-COMP:10164"/>
        <dbReference type="Rhea" id="RHEA-COMP:10378"/>
        <dbReference type="ChEBI" id="CHEBI:15378"/>
        <dbReference type="ChEBI" id="CHEBI:17509"/>
        <dbReference type="ChEBI" id="CHEBI:59789"/>
        <dbReference type="ChEBI" id="CHEBI:64315"/>
        <dbReference type="ChEBI" id="CHEBI:73550"/>
        <dbReference type="EC" id="2.5.1.114"/>
    </reaction>
</comment>
<dbReference type="PROSITE" id="PS51684">
    <property type="entry name" value="SAM_MT_TRM5_TYW2"/>
    <property type="match status" value="1"/>
</dbReference>
<organism evidence="4 5">
    <name type="scientific">Sphaceloma murrayae</name>
    <dbReference type="NCBI Taxonomy" id="2082308"/>
    <lineage>
        <taxon>Eukaryota</taxon>
        <taxon>Fungi</taxon>
        <taxon>Dikarya</taxon>
        <taxon>Ascomycota</taxon>
        <taxon>Pezizomycotina</taxon>
        <taxon>Dothideomycetes</taxon>
        <taxon>Dothideomycetidae</taxon>
        <taxon>Myriangiales</taxon>
        <taxon>Elsinoaceae</taxon>
        <taxon>Sphaceloma</taxon>
    </lineage>
</organism>
<dbReference type="CDD" id="cd02440">
    <property type="entry name" value="AdoMet_MTases"/>
    <property type="match status" value="1"/>
</dbReference>
<dbReference type="GO" id="GO:0031591">
    <property type="term" value="P:wybutosine biosynthetic process"/>
    <property type="evidence" value="ECO:0007669"/>
    <property type="project" value="TreeGrafter"/>
</dbReference>
<dbReference type="EMBL" id="NKHZ01000041">
    <property type="protein sequence ID" value="PNS18437.1"/>
    <property type="molecule type" value="Genomic_DNA"/>
</dbReference>
<reference evidence="4 5" key="1">
    <citation type="submission" date="2017-06" db="EMBL/GenBank/DDBJ databases">
        <title>Draft genome sequence of a variant of Elsinoe murrayae.</title>
        <authorList>
            <person name="Cheng Q."/>
        </authorList>
    </citation>
    <scope>NUCLEOTIDE SEQUENCE [LARGE SCALE GENOMIC DNA]</scope>
    <source>
        <strain evidence="4 5">CQ-2017a</strain>
    </source>
</reference>
<dbReference type="Proteomes" id="UP000243797">
    <property type="component" value="Unassembled WGS sequence"/>
</dbReference>
<dbReference type="EC" id="2.5.1.114" evidence="1"/>
<name>A0A2K1QTN9_9PEZI</name>
<dbReference type="InterPro" id="IPR030382">
    <property type="entry name" value="MeTrfase_TRM5/TYW2"/>
</dbReference>
<protein>
    <recommendedName>
        <fullName evidence="1">tRNA(Phe) (4-demethylwyosine(37)-C(7)) aminocarboxypropyltransferase</fullName>
        <ecNumber evidence="1">2.5.1.114</ecNumber>
    </recommendedName>
</protein>
<dbReference type="PANTHER" id="PTHR23245:SF25">
    <property type="entry name" value="TRNA WYBUTOSINE-SYNTHESIZING PROTEIN 2 HOMOLOG"/>
    <property type="match status" value="1"/>
</dbReference>
<accession>A0A2K1QTN9</accession>
<evidence type="ECO:0000256" key="2">
    <source>
        <dbReference type="ARBA" id="ARBA00049400"/>
    </source>
</evidence>
<dbReference type="PANTHER" id="PTHR23245">
    <property type="entry name" value="TRNA METHYLTRANSFERASE"/>
    <property type="match status" value="1"/>
</dbReference>
<dbReference type="GO" id="GO:0030488">
    <property type="term" value="P:tRNA methylation"/>
    <property type="evidence" value="ECO:0007669"/>
    <property type="project" value="TreeGrafter"/>
</dbReference>
<dbReference type="GO" id="GO:0102522">
    <property type="term" value="F:tRNA 4-demethylwyosine alpha-amino-alpha-carboxypropyltransferase activity"/>
    <property type="evidence" value="ECO:0007669"/>
    <property type="project" value="UniProtKB-EC"/>
</dbReference>
<gene>
    <name evidence="4" type="ORF">CAC42_6254</name>
</gene>
<dbReference type="OrthoDB" id="2387925at2759"/>
<evidence type="ECO:0000313" key="4">
    <source>
        <dbReference type="EMBL" id="PNS18437.1"/>
    </source>
</evidence>
<feature type="domain" description="SAM-dependent methyltransferase TRM5/TYW2-type" evidence="3">
    <location>
        <begin position="170"/>
        <end position="490"/>
    </location>
</feature>
<keyword evidence="5" id="KW-1185">Reference proteome</keyword>
<dbReference type="AlphaFoldDB" id="A0A2K1QTN9"/>
<sequence>MDMSQSAEDNEIVAVLSPRATVMTVKGMLDEFTTGWSGGWIIKTYHPEHGSDNRMAIITKVAAVEERRQLISQIQDRTHDLPDTILLDNPRASFFQRKPGNTAPKQADIISKVFDDWLKESTCNVSGATADLIPSLPKTFTIYGPLLLFPPTSFRSPQWLSLLPSLDTFFSTLATRLNITHIAINAPIPPSSHSSSNILRSPTSLLPLYGDFGRPLPATHCPAHSDLLSAFWTRTSQNGMPQIWAPRYTMFSAGNIREKTRLLTLPSVTRAVEEGRKEGRGFAVVDLYVGIGYFAFSYLAAGADVVLGWDLNPWSIEGARRGAGEKGWGVDVRVTGLERGEGVNGGHESVDHGSDAQAEAVEECSGKIDEGKKLLLYCEGNKHAVGRLRCLEALPPVRHVNCGLLPTSRDSWEIAVQVLDRELGGWVHVHENFGIKELDEKAEGVRKSIEALARTHGWDGETRVTIDQIFKVKSYAPGVMHYVIDVHIDPNASSTS</sequence>
<evidence type="ECO:0000256" key="1">
    <source>
        <dbReference type="ARBA" id="ARBA00012265"/>
    </source>
</evidence>
<comment type="caution">
    <text evidence="4">The sequence shown here is derived from an EMBL/GenBank/DDBJ whole genome shotgun (WGS) entry which is preliminary data.</text>
</comment>
<dbReference type="SUPFAM" id="SSF53335">
    <property type="entry name" value="S-adenosyl-L-methionine-dependent methyltransferases"/>
    <property type="match status" value="1"/>
</dbReference>
<evidence type="ECO:0000259" key="3">
    <source>
        <dbReference type="PROSITE" id="PS51684"/>
    </source>
</evidence>
<evidence type="ECO:0000313" key="5">
    <source>
        <dbReference type="Proteomes" id="UP000243797"/>
    </source>
</evidence>
<dbReference type="GO" id="GO:0008175">
    <property type="term" value="F:tRNA methyltransferase activity"/>
    <property type="evidence" value="ECO:0007669"/>
    <property type="project" value="TreeGrafter"/>
</dbReference>
<dbReference type="InParanoid" id="A0A2K1QTN9"/>
<dbReference type="STRING" id="2082308.A0A2K1QTN9"/>
<dbReference type="FunCoup" id="A0A2K1QTN9">
    <property type="interactions" value="21"/>
</dbReference>
<dbReference type="GO" id="GO:0005737">
    <property type="term" value="C:cytoplasm"/>
    <property type="evidence" value="ECO:0007669"/>
    <property type="project" value="TreeGrafter"/>
</dbReference>